<protein>
    <submittedName>
        <fullName evidence="2">Tetratricopeptide repeat protein</fullName>
    </submittedName>
</protein>
<dbReference type="SUPFAM" id="SSF48452">
    <property type="entry name" value="TPR-like"/>
    <property type="match status" value="1"/>
</dbReference>
<accession>A0A3S2UJN4</accession>
<feature type="chain" id="PRO_5018627486" evidence="1">
    <location>
        <begin position="33"/>
        <end position="336"/>
    </location>
</feature>
<feature type="signal peptide" evidence="1">
    <location>
        <begin position="1"/>
        <end position="32"/>
    </location>
</feature>
<gene>
    <name evidence="2" type="ORF">EOD73_01135</name>
</gene>
<reference evidence="2 3" key="1">
    <citation type="submission" date="2019-01" db="EMBL/GenBank/DDBJ databases">
        <authorList>
            <person name="Chen W.-M."/>
        </authorList>
    </citation>
    <scope>NUCLEOTIDE SEQUENCE [LARGE SCALE GENOMIC DNA]</scope>
    <source>
        <strain evidence="2 3">CCP-18</strain>
    </source>
</reference>
<sequence length="336" mass="37501">MMRACVMPRPMTRTLRPLLLALSLGLLGPAQAAWLRDEQLQRLWELGKRDDLALVTQSLRSADAYAAQAMLANDLNDRAAIDRALGLAEACVKQHPEAANCQFVLGTVLSAKAINGGVLQAMRLSGKVFDAWESALRLDPYLFEARIVLQQTYLLLPSMAGGSVPKAEALELAVRSSQPEVAKLLRANLAAKKERWDEVERELLAVKWGDDHSFHGQAMGVWQGLLRHWLKTNEHARARQRMEQLMQQQPQSAVPAFSLGRVAADEGKHDEAIRWYERARGLIGAHTLPIDYRQGLAYLDLGDKEKGRALLQRFVQTPRVPPNNLSDAKKRLKELG</sequence>
<comment type="caution">
    <text evidence="2">The sequence shown here is derived from an EMBL/GenBank/DDBJ whole genome shotgun (WGS) entry which is preliminary data.</text>
</comment>
<evidence type="ECO:0000256" key="1">
    <source>
        <dbReference type="SAM" id="SignalP"/>
    </source>
</evidence>
<dbReference type="InterPro" id="IPR019734">
    <property type="entry name" value="TPR_rpt"/>
</dbReference>
<dbReference type="EMBL" id="SACM01000001">
    <property type="protein sequence ID" value="RVT87664.1"/>
    <property type="molecule type" value="Genomic_DNA"/>
</dbReference>
<dbReference type="Proteomes" id="UP000288587">
    <property type="component" value="Unassembled WGS sequence"/>
</dbReference>
<evidence type="ECO:0000313" key="2">
    <source>
        <dbReference type="EMBL" id="RVT87664.1"/>
    </source>
</evidence>
<dbReference type="Pfam" id="PF13432">
    <property type="entry name" value="TPR_16"/>
    <property type="match status" value="1"/>
</dbReference>
<dbReference type="Gene3D" id="1.25.40.10">
    <property type="entry name" value="Tetratricopeptide repeat domain"/>
    <property type="match status" value="1"/>
</dbReference>
<dbReference type="Pfam" id="PF13174">
    <property type="entry name" value="TPR_6"/>
    <property type="match status" value="1"/>
</dbReference>
<evidence type="ECO:0000313" key="3">
    <source>
        <dbReference type="Proteomes" id="UP000288587"/>
    </source>
</evidence>
<keyword evidence="3" id="KW-1185">Reference proteome</keyword>
<keyword evidence="1" id="KW-0732">Signal</keyword>
<dbReference type="AlphaFoldDB" id="A0A3S2UJN4"/>
<dbReference type="InterPro" id="IPR011990">
    <property type="entry name" value="TPR-like_helical_dom_sf"/>
</dbReference>
<organism evidence="2 3">
    <name type="scientific">Inhella crocodyli</name>
    <dbReference type="NCBI Taxonomy" id="2499851"/>
    <lineage>
        <taxon>Bacteria</taxon>
        <taxon>Pseudomonadati</taxon>
        <taxon>Pseudomonadota</taxon>
        <taxon>Betaproteobacteria</taxon>
        <taxon>Burkholderiales</taxon>
        <taxon>Sphaerotilaceae</taxon>
        <taxon>Inhella</taxon>
    </lineage>
</organism>
<name>A0A3S2UJN4_9BURK</name>
<dbReference type="OrthoDB" id="192575at2"/>
<proteinExistence type="predicted"/>